<dbReference type="GO" id="GO:0006144">
    <property type="term" value="P:purine nucleobase metabolic process"/>
    <property type="evidence" value="ECO:0007669"/>
    <property type="project" value="UniProtKB-KW"/>
</dbReference>
<evidence type="ECO:0000256" key="10">
    <source>
        <dbReference type="ARBA" id="ARBA00035128"/>
    </source>
</evidence>
<reference evidence="14" key="1">
    <citation type="submission" date="2019-05" db="EMBL/GenBank/DDBJ databases">
        <title>Whole genome sequencing of Pseudanabaena catenata USMAC16.</title>
        <authorList>
            <person name="Khan Z."/>
            <person name="Omar W.M."/>
            <person name="Convey P."/>
            <person name="Merican F."/>
            <person name="Najimudin N."/>
        </authorList>
    </citation>
    <scope>NUCLEOTIDE SEQUENCE</scope>
    <source>
        <strain evidence="14">USMAC16</strain>
    </source>
</reference>
<evidence type="ECO:0000256" key="4">
    <source>
        <dbReference type="ARBA" id="ARBA00022631"/>
    </source>
</evidence>
<dbReference type="Proteomes" id="UP001152872">
    <property type="component" value="Unassembled WGS sequence"/>
</dbReference>
<dbReference type="Pfam" id="PF01494">
    <property type="entry name" value="FAD_binding_3"/>
    <property type="match status" value="1"/>
</dbReference>
<dbReference type="GO" id="GO:0019628">
    <property type="term" value="P:urate catabolic process"/>
    <property type="evidence" value="ECO:0007669"/>
    <property type="project" value="InterPro"/>
</dbReference>
<evidence type="ECO:0000256" key="11">
    <source>
        <dbReference type="ARBA" id="ARBA00035262"/>
    </source>
</evidence>
<keyword evidence="6" id="KW-0560">Oxidoreductase</keyword>
<comment type="caution">
    <text evidence="14">The sequence shown here is derived from an EMBL/GenBank/DDBJ whole genome shotgun (WGS) entry which is preliminary data.</text>
</comment>
<keyword evidence="4" id="KW-0659">Purine metabolism</keyword>
<dbReference type="InterPro" id="IPR036188">
    <property type="entry name" value="FAD/NAD-bd_sf"/>
</dbReference>
<evidence type="ECO:0000256" key="12">
    <source>
        <dbReference type="ARBA" id="ARBA00047521"/>
    </source>
</evidence>
<dbReference type="SUPFAM" id="SSF51905">
    <property type="entry name" value="FAD/NAD(P)-binding domain"/>
    <property type="match status" value="1"/>
</dbReference>
<dbReference type="GO" id="GO:0071949">
    <property type="term" value="F:FAD binding"/>
    <property type="evidence" value="ECO:0007669"/>
    <property type="project" value="InterPro"/>
</dbReference>
<dbReference type="InterPro" id="IPR002938">
    <property type="entry name" value="FAD-bd"/>
</dbReference>
<gene>
    <name evidence="14" type="primary">hpxO</name>
    <name evidence="14" type="ORF">FEV09_01545</name>
</gene>
<name>A0A9X4M5F7_9CYAN</name>
<keyword evidence="15" id="KW-1185">Reference proteome</keyword>
<evidence type="ECO:0000256" key="2">
    <source>
        <dbReference type="ARBA" id="ARBA00004705"/>
    </source>
</evidence>
<dbReference type="EC" id="1.14.13.113" evidence="10"/>
<dbReference type="InterPro" id="IPR047712">
    <property type="entry name" value="HpxO"/>
</dbReference>
<dbReference type="AlphaFoldDB" id="A0A9X4M5F7"/>
<feature type="domain" description="FAD-binding" evidence="13">
    <location>
        <begin position="5"/>
        <end position="344"/>
    </location>
</feature>
<evidence type="ECO:0000256" key="6">
    <source>
        <dbReference type="ARBA" id="ARBA00023002"/>
    </source>
</evidence>
<dbReference type="PRINTS" id="PR00420">
    <property type="entry name" value="RNGMNOXGNASE"/>
</dbReference>
<organism evidence="14 15">
    <name type="scientific">Pseudanabaena catenata USMAC16</name>
    <dbReference type="NCBI Taxonomy" id="1855837"/>
    <lineage>
        <taxon>Bacteria</taxon>
        <taxon>Bacillati</taxon>
        <taxon>Cyanobacteriota</taxon>
        <taxon>Cyanophyceae</taxon>
        <taxon>Pseudanabaenales</taxon>
        <taxon>Pseudanabaenaceae</taxon>
        <taxon>Pseudanabaena</taxon>
    </lineage>
</organism>
<keyword evidence="5" id="KW-0274">FAD</keyword>
<evidence type="ECO:0000256" key="5">
    <source>
        <dbReference type="ARBA" id="ARBA00022827"/>
    </source>
</evidence>
<comment type="similarity">
    <text evidence="9">Belongs to the FAD-dependent urate hydroxylase family.</text>
</comment>
<keyword evidence="7" id="KW-0520">NAD</keyword>
<evidence type="ECO:0000313" key="15">
    <source>
        <dbReference type="Proteomes" id="UP001152872"/>
    </source>
</evidence>
<comment type="catalytic activity">
    <reaction evidence="12">
        <text>urate + NADH + O2 + H(+) = 5-hydroxyisourate + NAD(+) + H2O</text>
        <dbReference type="Rhea" id="RHEA:27329"/>
        <dbReference type="ChEBI" id="CHEBI:15377"/>
        <dbReference type="ChEBI" id="CHEBI:15378"/>
        <dbReference type="ChEBI" id="CHEBI:15379"/>
        <dbReference type="ChEBI" id="CHEBI:17775"/>
        <dbReference type="ChEBI" id="CHEBI:18072"/>
        <dbReference type="ChEBI" id="CHEBI:57540"/>
        <dbReference type="ChEBI" id="CHEBI:57945"/>
        <dbReference type="EC" id="1.14.13.113"/>
    </reaction>
</comment>
<evidence type="ECO:0000256" key="1">
    <source>
        <dbReference type="ARBA" id="ARBA00001974"/>
    </source>
</evidence>
<comment type="cofactor">
    <cofactor evidence="1">
        <name>FAD</name>
        <dbReference type="ChEBI" id="CHEBI:57692"/>
    </cofactor>
</comment>
<dbReference type="Gene3D" id="3.50.50.60">
    <property type="entry name" value="FAD/NAD(P)-binding domain"/>
    <property type="match status" value="1"/>
</dbReference>
<dbReference type="EMBL" id="VBTY01000007">
    <property type="protein sequence ID" value="MDG3493234.1"/>
    <property type="molecule type" value="Genomic_DNA"/>
</dbReference>
<dbReference type="PANTHER" id="PTHR13789:SF309">
    <property type="entry name" value="PUTATIVE (AFU_ORTHOLOGUE AFUA_6G14510)-RELATED"/>
    <property type="match status" value="1"/>
</dbReference>
<evidence type="ECO:0000313" key="14">
    <source>
        <dbReference type="EMBL" id="MDG3493234.1"/>
    </source>
</evidence>
<keyword evidence="3" id="KW-0285">Flavoprotein</keyword>
<evidence type="ECO:0000256" key="3">
    <source>
        <dbReference type="ARBA" id="ARBA00022630"/>
    </source>
</evidence>
<dbReference type="GO" id="GO:0102099">
    <property type="term" value="F:FAD-dependent urate hydroxylase activity"/>
    <property type="evidence" value="ECO:0007669"/>
    <property type="project" value="UniProtKB-EC"/>
</dbReference>
<evidence type="ECO:0000256" key="8">
    <source>
        <dbReference type="ARBA" id="ARBA00023033"/>
    </source>
</evidence>
<protein>
    <recommendedName>
        <fullName evidence="11">FAD-dependent urate hydroxylase</fullName>
        <ecNumber evidence="10">1.14.13.113</ecNumber>
    </recommendedName>
</protein>
<accession>A0A9X4M5F7</accession>
<comment type="pathway">
    <text evidence="2">Purine metabolism; urate degradation.</text>
</comment>
<dbReference type="GO" id="GO:0004846">
    <property type="term" value="F:urate oxidase activity"/>
    <property type="evidence" value="ECO:0007669"/>
    <property type="project" value="InterPro"/>
</dbReference>
<keyword evidence="8" id="KW-0503">Monooxygenase</keyword>
<dbReference type="NCBIfam" id="NF033623">
    <property type="entry name" value="urate_HpxO"/>
    <property type="match status" value="1"/>
</dbReference>
<dbReference type="RefSeq" id="WP_009625268.1">
    <property type="nucleotide sequence ID" value="NZ_VBTY01000007.1"/>
</dbReference>
<evidence type="ECO:0000259" key="13">
    <source>
        <dbReference type="Pfam" id="PF01494"/>
    </source>
</evidence>
<proteinExistence type="inferred from homology"/>
<evidence type="ECO:0000256" key="9">
    <source>
        <dbReference type="ARBA" id="ARBA00035121"/>
    </source>
</evidence>
<sequence>MYGLKAIVIGAGIGGLTAGIALRQAGYEVEIYDRVRDLRPIGAGISLWSNGVKVLNRLGLGEKIAEIGGQMNRMEYRHLSGNLLNEISLAPLIASVGQRPYPVARRDLQNMLLESFESLGSKVTLGAKCIEVVESDRNVTAKFEDGSTATGDVLVAADGVHSILREYILKERVSPQYGGYVNWNGLVPISEDLAPADMWAIYVGEHKRASMMPVAGDRFYFFFDVPLAKGTTSDRANYQTELKAYFQGWAEPVQLLIDRLDPATVARVEIHDVGPISKMVQGRVALLGDAAHATCPDLGQGGCQAMEDGLVLTNYLVSTNVSVVDALTRYEAERKTRTTEIVNKARNRAETIHGKDPAATQKWYEQLAQENPLDVTTAIAKIISGGPLH</sequence>
<dbReference type="InterPro" id="IPR050493">
    <property type="entry name" value="FAD-dep_Monooxygenase_BioMet"/>
</dbReference>
<evidence type="ECO:0000256" key="7">
    <source>
        <dbReference type="ARBA" id="ARBA00023027"/>
    </source>
</evidence>
<dbReference type="PANTHER" id="PTHR13789">
    <property type="entry name" value="MONOOXYGENASE"/>
    <property type="match status" value="1"/>
</dbReference>